<dbReference type="OrthoDB" id="9807246at2"/>
<dbReference type="RefSeq" id="WP_086090848.1">
    <property type="nucleotide sequence ID" value="NZ_CP021112.1"/>
</dbReference>
<evidence type="ECO:0000256" key="1">
    <source>
        <dbReference type="ARBA" id="ARBA00005495"/>
    </source>
</evidence>
<evidence type="ECO:0000256" key="2">
    <source>
        <dbReference type="ARBA" id="ARBA00022723"/>
    </source>
</evidence>
<accession>A0A1W6ZYJ6</accession>
<dbReference type="InterPro" id="IPR011057">
    <property type="entry name" value="Mss4-like_sf"/>
</dbReference>
<evidence type="ECO:0000313" key="6">
    <source>
        <dbReference type="Proteomes" id="UP000194137"/>
    </source>
</evidence>
<keyword evidence="2" id="KW-0479">Metal-binding</keyword>
<protein>
    <submittedName>
        <fullName evidence="5">Aldehyde-activating protein</fullName>
    </submittedName>
</protein>
<evidence type="ECO:0000313" key="5">
    <source>
        <dbReference type="EMBL" id="ARQ02416.1"/>
    </source>
</evidence>
<reference evidence="5 6" key="1">
    <citation type="submission" date="2017-05" db="EMBL/GenBank/DDBJ databases">
        <title>Full genome sequence of Pseudorhodoplanes sinuspersici.</title>
        <authorList>
            <person name="Dastgheib S.M.M."/>
            <person name="Shavandi M."/>
            <person name="Tirandaz H."/>
        </authorList>
    </citation>
    <scope>NUCLEOTIDE SEQUENCE [LARGE SCALE GENOMIC DNA]</scope>
    <source>
        <strain evidence="5 6">RIPI110</strain>
    </source>
</reference>
<dbReference type="PROSITE" id="PS51891">
    <property type="entry name" value="CENP_V_GFA"/>
    <property type="match status" value="1"/>
</dbReference>
<evidence type="ECO:0000256" key="3">
    <source>
        <dbReference type="ARBA" id="ARBA00022833"/>
    </source>
</evidence>
<dbReference type="GO" id="GO:0046872">
    <property type="term" value="F:metal ion binding"/>
    <property type="evidence" value="ECO:0007669"/>
    <property type="project" value="UniProtKB-KW"/>
</dbReference>
<dbReference type="PANTHER" id="PTHR33337">
    <property type="entry name" value="GFA DOMAIN-CONTAINING PROTEIN"/>
    <property type="match status" value="1"/>
</dbReference>
<name>A0A1W6ZYJ6_9HYPH</name>
<dbReference type="PANTHER" id="PTHR33337:SF3">
    <property type="entry name" value="CENP-V_GFA DOMAIN-CONTAINING PROTEIN"/>
    <property type="match status" value="1"/>
</dbReference>
<proteinExistence type="inferred from homology"/>
<comment type="similarity">
    <text evidence="1">Belongs to the Gfa family.</text>
</comment>
<dbReference type="STRING" id="1235591.CAK95_27400"/>
<dbReference type="KEGG" id="psin:CAK95_27400"/>
<dbReference type="SUPFAM" id="SSF51316">
    <property type="entry name" value="Mss4-like"/>
    <property type="match status" value="1"/>
</dbReference>
<dbReference type="AlphaFoldDB" id="A0A1W6ZYJ6"/>
<keyword evidence="4" id="KW-0456">Lyase</keyword>
<evidence type="ECO:0000256" key="4">
    <source>
        <dbReference type="ARBA" id="ARBA00023239"/>
    </source>
</evidence>
<dbReference type="Pfam" id="PF04828">
    <property type="entry name" value="GFA"/>
    <property type="match status" value="1"/>
</dbReference>
<dbReference type="Gene3D" id="3.90.1590.10">
    <property type="entry name" value="glutathione-dependent formaldehyde- activating enzyme (gfa)"/>
    <property type="match status" value="1"/>
</dbReference>
<sequence length="153" mass="17154">MKLPLTGGCQCGELRYEVRAEPLSVYLCHCTECQKQSSSAFGMSVMIPRAAFVYTKGTPRTWERIADSGRIIDADFCEVCGVRPVHHPRANDKVSILKPGTLDDTSWLNPVGHIWTKSAQPWVPIPEDSIIHEGHPPDLVPLIEAWQRHRQAI</sequence>
<dbReference type="GO" id="GO:0016846">
    <property type="term" value="F:carbon-sulfur lyase activity"/>
    <property type="evidence" value="ECO:0007669"/>
    <property type="project" value="InterPro"/>
</dbReference>
<organism evidence="5 6">
    <name type="scientific">Pseudorhodoplanes sinuspersici</name>
    <dbReference type="NCBI Taxonomy" id="1235591"/>
    <lineage>
        <taxon>Bacteria</taxon>
        <taxon>Pseudomonadati</taxon>
        <taxon>Pseudomonadota</taxon>
        <taxon>Alphaproteobacteria</taxon>
        <taxon>Hyphomicrobiales</taxon>
        <taxon>Pseudorhodoplanes</taxon>
    </lineage>
</organism>
<keyword evidence="3" id="KW-0862">Zinc</keyword>
<keyword evidence="6" id="KW-1185">Reference proteome</keyword>
<dbReference type="EMBL" id="CP021112">
    <property type="protein sequence ID" value="ARQ02416.1"/>
    <property type="molecule type" value="Genomic_DNA"/>
</dbReference>
<dbReference type="InterPro" id="IPR006913">
    <property type="entry name" value="CENP-V/GFA"/>
</dbReference>
<gene>
    <name evidence="5" type="ORF">CAK95_27400</name>
</gene>
<dbReference type="Proteomes" id="UP000194137">
    <property type="component" value="Chromosome"/>
</dbReference>